<proteinExistence type="predicted"/>
<comment type="caution">
    <text evidence="3">The sequence shown here is derived from an EMBL/GenBank/DDBJ whole genome shotgun (WGS) entry which is preliminary data.</text>
</comment>
<accession>A0A395NBW3</accession>
<dbReference type="PRINTS" id="PR00381">
    <property type="entry name" value="KINESINLIGHT"/>
</dbReference>
<sequence>MMRRPSSRDDFEVAIICALPLEYDAVSLLFDELWGEDGGDAFGRAAGDPNTYRTGRIGKHAVVLALLSHMGKASAAAAAASMRFSYKALRMVILAGICGGVPYDGQTEIVLGDVVIGKSVVQYDFGRKYPNEFMRKDTAEDNLGKPDKNIRNLLAVFNTESGREKLQDQTAYFLKQLQEKAVRDQLKYRYPGTSKDKLFESSYRHKHRVSPKCICGDCHGRMDPICAEAITSSCDALQCDERYLVRRKRLQKQDGQEPVVHIGIVASGDTVMKSGEDRDRIAEKEGVIAFEMEGAGIWEEMPCLVVKGVCDYADCHKNKEWQNFAAATAASASKAILEQYTQSDRGQKGQFLVSFGRNQSFVGRETILSELMKRVPPVANKDDCQRTVVEGLGGVGKTQIALEAVYRIRDEHPDCSVFWVPTVNAASFEKAYRDIGKQLQIARIDEDNADVKRLVQTALSEESSGSWLMVVDNADDEALLCGDTGLLAHLPFSKKGSILFTTRNHEISVRLDMPAESIIHVAEMGGEEALGLLRKGLKENQMSNIKATKRLLDFLANLPLAIRQASAYMAAKQMSTLEYLELCESEHRDMIDLLSRDFEDRYRYKEIQNPVATTWLISFNYILQHDKLAAEYLQLISIMAEKDVPRSLLPESAGRLKAMEAIGTLKAYAFITQHEGKDSFDMHRLVRLAMRNWLENKGELKPCVATAIHQLNEKMPFPRHENKDVWMEYLPHAQAALEFPEHAPRNQDEAELWAHAAESLHILCQYQRAEQMYRQALELMENVKGRENPSTISIMNNLASVLIDEGRYKEAEQMYQQLMELWDKMLGNGHPETISGISNLADPLSRLINENDREALKFRKQMSGVDYANLLTNMNNFANTRSRRGDYKEAEKMHRQILELRKAALGKDHPDTLSSMYNVADTLQKQGRDKEAGELHQQSLTARERVLGKEHPDTLSSMNSLALVFACLDRYKEAKRMHQQTLERRRRVLGEDHPSTISSISGIADALFRMGKYKEAEEIHRQTLHRREEILGKEHPDTLINLHNLASVLASLDRSEEAEQLHRKSLEMRQRVLGKEHPNTLTCMHNLAGVLSRLGRYEESEQMYRQTLEMMERVLGNGHPNTILTRDNLAKCMRERRKKGGKSRMSLSRLFGMG</sequence>
<dbReference type="GO" id="GO:0043531">
    <property type="term" value="F:ADP binding"/>
    <property type="evidence" value="ECO:0007669"/>
    <property type="project" value="InterPro"/>
</dbReference>
<organism evidence="3 4">
    <name type="scientific">Trichoderma arundinaceum</name>
    <dbReference type="NCBI Taxonomy" id="490622"/>
    <lineage>
        <taxon>Eukaryota</taxon>
        <taxon>Fungi</taxon>
        <taxon>Dikarya</taxon>
        <taxon>Ascomycota</taxon>
        <taxon>Pezizomycotina</taxon>
        <taxon>Sordariomycetes</taxon>
        <taxon>Hypocreomycetidae</taxon>
        <taxon>Hypocreales</taxon>
        <taxon>Hypocreaceae</taxon>
        <taxon>Trichoderma</taxon>
    </lineage>
</organism>
<dbReference type="STRING" id="490622.A0A395NBW3"/>
<dbReference type="InterPro" id="IPR035994">
    <property type="entry name" value="Nucleoside_phosphorylase_sf"/>
</dbReference>
<gene>
    <name evidence="3" type="ORF">TARUN_8833</name>
</gene>
<dbReference type="EMBL" id="PXOA01000652">
    <property type="protein sequence ID" value="RFU73424.1"/>
    <property type="molecule type" value="Genomic_DNA"/>
</dbReference>
<protein>
    <submittedName>
        <fullName evidence="3">Kinesin light chain</fullName>
    </submittedName>
</protein>
<dbReference type="Gene3D" id="3.40.50.1580">
    <property type="entry name" value="Nucleoside phosphorylase domain"/>
    <property type="match status" value="1"/>
</dbReference>
<name>A0A395NBW3_TRIAR</name>
<dbReference type="Pfam" id="PF13424">
    <property type="entry name" value="TPR_12"/>
    <property type="match status" value="3"/>
</dbReference>
<keyword evidence="4" id="KW-1185">Reference proteome</keyword>
<dbReference type="InterPro" id="IPR019734">
    <property type="entry name" value="TPR_rpt"/>
</dbReference>
<dbReference type="Gene3D" id="3.40.50.300">
    <property type="entry name" value="P-loop containing nucleotide triphosphate hydrolases"/>
    <property type="match status" value="1"/>
</dbReference>
<dbReference type="SUPFAM" id="SSF53167">
    <property type="entry name" value="Purine and uridine phosphorylases"/>
    <property type="match status" value="1"/>
</dbReference>
<dbReference type="InterPro" id="IPR002182">
    <property type="entry name" value="NB-ARC"/>
</dbReference>
<feature type="domain" description="NB-ARC" evidence="1">
    <location>
        <begin position="380"/>
        <end position="537"/>
    </location>
</feature>
<dbReference type="InterPro" id="IPR053137">
    <property type="entry name" value="NLR-like"/>
</dbReference>
<feature type="domain" description="Nucleoside phosphorylase" evidence="2">
    <location>
        <begin position="13"/>
        <end position="152"/>
    </location>
</feature>
<evidence type="ECO:0000259" key="2">
    <source>
        <dbReference type="Pfam" id="PF01048"/>
    </source>
</evidence>
<dbReference type="Pfam" id="PF13374">
    <property type="entry name" value="TPR_10"/>
    <property type="match status" value="2"/>
</dbReference>
<dbReference type="SMART" id="SM00028">
    <property type="entry name" value="TPR"/>
    <property type="match status" value="8"/>
</dbReference>
<dbReference type="Pfam" id="PF01048">
    <property type="entry name" value="PNP_UDP_1"/>
    <property type="match status" value="2"/>
</dbReference>
<dbReference type="GO" id="GO:0009116">
    <property type="term" value="P:nucleoside metabolic process"/>
    <property type="evidence" value="ECO:0007669"/>
    <property type="project" value="InterPro"/>
</dbReference>
<dbReference type="PANTHER" id="PTHR46082:SF6">
    <property type="entry name" value="AAA+ ATPASE DOMAIN-CONTAINING PROTEIN-RELATED"/>
    <property type="match status" value="1"/>
</dbReference>
<dbReference type="Pfam" id="PF00931">
    <property type="entry name" value="NB-ARC"/>
    <property type="match status" value="1"/>
</dbReference>
<dbReference type="SUPFAM" id="SSF52540">
    <property type="entry name" value="P-loop containing nucleoside triphosphate hydrolases"/>
    <property type="match status" value="1"/>
</dbReference>
<dbReference type="SUPFAM" id="SSF48452">
    <property type="entry name" value="TPR-like"/>
    <property type="match status" value="2"/>
</dbReference>
<dbReference type="Gene3D" id="1.25.40.10">
    <property type="entry name" value="Tetratricopeptide repeat domain"/>
    <property type="match status" value="3"/>
</dbReference>
<evidence type="ECO:0000313" key="3">
    <source>
        <dbReference type="EMBL" id="RFU73424.1"/>
    </source>
</evidence>
<dbReference type="InterPro" id="IPR000845">
    <property type="entry name" value="Nucleoside_phosphorylase_d"/>
</dbReference>
<dbReference type="GO" id="GO:0003824">
    <property type="term" value="F:catalytic activity"/>
    <property type="evidence" value="ECO:0007669"/>
    <property type="project" value="InterPro"/>
</dbReference>
<dbReference type="OrthoDB" id="626167at2759"/>
<reference evidence="3 4" key="1">
    <citation type="journal article" date="2018" name="PLoS Pathog.">
        <title>Evolution of structural diversity of trichothecenes, a family of toxins produced by plant pathogenic and entomopathogenic fungi.</title>
        <authorList>
            <person name="Proctor R.H."/>
            <person name="McCormick S.P."/>
            <person name="Kim H.S."/>
            <person name="Cardoza R.E."/>
            <person name="Stanley A.M."/>
            <person name="Lindo L."/>
            <person name="Kelly A."/>
            <person name="Brown D.W."/>
            <person name="Lee T."/>
            <person name="Vaughan M.M."/>
            <person name="Alexander N.J."/>
            <person name="Busman M."/>
            <person name="Gutierrez S."/>
        </authorList>
    </citation>
    <scope>NUCLEOTIDE SEQUENCE [LARGE SCALE GENOMIC DNA]</scope>
    <source>
        <strain evidence="3 4">IBT 40837</strain>
    </source>
</reference>
<feature type="domain" description="Nucleoside phosphorylase" evidence="2">
    <location>
        <begin position="253"/>
        <end position="335"/>
    </location>
</feature>
<dbReference type="PANTHER" id="PTHR46082">
    <property type="entry name" value="ATP/GTP-BINDING PROTEIN-RELATED"/>
    <property type="match status" value="1"/>
</dbReference>
<dbReference type="Proteomes" id="UP000266272">
    <property type="component" value="Unassembled WGS sequence"/>
</dbReference>
<dbReference type="InterPro" id="IPR027417">
    <property type="entry name" value="P-loop_NTPase"/>
</dbReference>
<evidence type="ECO:0000313" key="4">
    <source>
        <dbReference type="Proteomes" id="UP000266272"/>
    </source>
</evidence>
<dbReference type="InterPro" id="IPR011990">
    <property type="entry name" value="TPR-like_helical_dom_sf"/>
</dbReference>
<dbReference type="AlphaFoldDB" id="A0A395NBW3"/>
<evidence type="ECO:0000259" key="1">
    <source>
        <dbReference type="Pfam" id="PF00931"/>
    </source>
</evidence>